<evidence type="ECO:0000256" key="1">
    <source>
        <dbReference type="SAM" id="SignalP"/>
    </source>
</evidence>
<feature type="signal peptide" evidence="1">
    <location>
        <begin position="1"/>
        <end position="46"/>
    </location>
</feature>
<keyword evidence="3" id="KW-1185">Reference proteome</keyword>
<dbReference type="AlphaFoldDB" id="A0A8S1DWT8"/>
<keyword evidence="1" id="KW-0732">Signal</keyword>
<dbReference type="InterPro" id="IPR006170">
    <property type="entry name" value="PBP/GOBP"/>
</dbReference>
<evidence type="ECO:0000313" key="3">
    <source>
        <dbReference type="Proteomes" id="UP000494165"/>
    </source>
</evidence>
<sequence>MRAFKRITLCHWHLSIQPAPVFSQTSSEMLLLACLLLILSTNCCDADQADNVLGIGHATEVPISSLTLFMPEPKVLNNEPRNFKSVEDEEDTGEGIIEMIPINAIKVRFNPAIHRNKARLEETKTCEEICKIPALPAEMTNAVKNCNGEQDTHLSLAERRRQGRPDELMKLKRLCSSKCVLEKLNLLQADGMPDADRVTGFLLKYYGFEWTKSLRVANQVCSMHILRNERQETAYNSSCAESVSFMKCIHTTIVNECPESFKVLGKINLTLLMNIFIYKTSFFSECQTKSTAVA</sequence>
<evidence type="ECO:0000313" key="2">
    <source>
        <dbReference type="EMBL" id="CAB3386936.1"/>
    </source>
</evidence>
<dbReference type="SUPFAM" id="SSF47565">
    <property type="entry name" value="Insect pheromone/odorant-binding proteins"/>
    <property type="match status" value="1"/>
</dbReference>
<name>A0A8S1DWT8_9INSE</name>
<gene>
    <name evidence="2" type="ORF">CLODIP_2_CD16355</name>
</gene>
<organism evidence="2 3">
    <name type="scientific">Cloeon dipterum</name>
    <dbReference type="NCBI Taxonomy" id="197152"/>
    <lineage>
        <taxon>Eukaryota</taxon>
        <taxon>Metazoa</taxon>
        <taxon>Ecdysozoa</taxon>
        <taxon>Arthropoda</taxon>
        <taxon>Hexapoda</taxon>
        <taxon>Insecta</taxon>
        <taxon>Pterygota</taxon>
        <taxon>Palaeoptera</taxon>
        <taxon>Ephemeroptera</taxon>
        <taxon>Pisciforma</taxon>
        <taxon>Baetidae</taxon>
        <taxon>Cloeon</taxon>
    </lineage>
</organism>
<dbReference type="Gene3D" id="1.10.238.270">
    <property type="match status" value="1"/>
</dbReference>
<comment type="caution">
    <text evidence="2">The sequence shown here is derived from an EMBL/GenBank/DDBJ whole genome shotgun (WGS) entry which is preliminary data.</text>
</comment>
<protein>
    <submittedName>
        <fullName evidence="2">Uncharacterized protein</fullName>
    </submittedName>
</protein>
<dbReference type="Pfam" id="PF01395">
    <property type="entry name" value="PBP_GOBP"/>
    <property type="match status" value="1"/>
</dbReference>
<accession>A0A8S1DWT8</accession>
<dbReference type="GO" id="GO:0005549">
    <property type="term" value="F:odorant binding"/>
    <property type="evidence" value="ECO:0007669"/>
    <property type="project" value="InterPro"/>
</dbReference>
<proteinExistence type="predicted"/>
<dbReference type="Proteomes" id="UP000494165">
    <property type="component" value="Unassembled WGS sequence"/>
</dbReference>
<dbReference type="EMBL" id="CADEPI010000521">
    <property type="protein sequence ID" value="CAB3386936.1"/>
    <property type="molecule type" value="Genomic_DNA"/>
</dbReference>
<reference evidence="2 3" key="1">
    <citation type="submission" date="2020-04" db="EMBL/GenBank/DDBJ databases">
        <authorList>
            <person name="Alioto T."/>
            <person name="Alioto T."/>
            <person name="Gomez Garrido J."/>
        </authorList>
    </citation>
    <scope>NUCLEOTIDE SEQUENCE [LARGE SCALE GENOMIC DNA]</scope>
</reference>
<feature type="chain" id="PRO_5035759200" evidence="1">
    <location>
        <begin position="47"/>
        <end position="294"/>
    </location>
</feature>
<dbReference type="InterPro" id="IPR036728">
    <property type="entry name" value="PBP_GOBP_sf"/>
</dbReference>